<proteinExistence type="predicted"/>
<dbReference type="HOGENOM" id="CLU_3312713_0_0_3"/>
<dbReference type="PATRIC" id="fig|1641812.3.peg.3625"/>
<sequence length="39" mass="4303">MAAVTSTVVKESLEVKLDELFKNLTPPEGCFSDRISLHP</sequence>
<name>A0A0F6U6V0_MICAE</name>
<organism evidence="1 2">
    <name type="scientific">Microcystis aeruginosa NIES-2549</name>
    <dbReference type="NCBI Taxonomy" id="1641812"/>
    <lineage>
        <taxon>Bacteria</taxon>
        <taxon>Bacillati</taxon>
        <taxon>Cyanobacteriota</taxon>
        <taxon>Cyanophyceae</taxon>
        <taxon>Oscillatoriophycideae</taxon>
        <taxon>Chroococcales</taxon>
        <taxon>Microcystaceae</taxon>
        <taxon>Microcystis</taxon>
    </lineage>
</organism>
<reference evidence="1 2" key="1">
    <citation type="journal article" date="2015" name="Genome Announc.">
        <title>Complete Genome Sequence of Microcystis aeruginosa NIES-2549, a Bloom-Forming Cyanobacterium from Lake Kasumigaura, Japan.</title>
        <authorList>
            <person name="Yamaguchi H."/>
            <person name="Suzuki S."/>
            <person name="Tanabe Y."/>
            <person name="Osana Y."/>
            <person name="Shimura Y."/>
            <person name="Ishida K."/>
            <person name="Kawachi M."/>
        </authorList>
    </citation>
    <scope>NUCLEOTIDE SEQUENCE [LARGE SCALE GENOMIC DNA]</scope>
    <source>
        <strain evidence="1 2">NIES-2549</strain>
    </source>
</reference>
<dbReference type="EMBL" id="CP011304">
    <property type="protein sequence ID" value="AKE65851.1"/>
    <property type="molecule type" value="Genomic_DNA"/>
</dbReference>
<gene>
    <name evidence="1" type="ORF">MYAER_3513</name>
</gene>
<accession>A0A0F6U6V0</accession>
<dbReference type="AlphaFoldDB" id="A0A0F6U6V0"/>
<protein>
    <submittedName>
        <fullName evidence="1">Uncharacterized protein</fullName>
    </submittedName>
</protein>
<evidence type="ECO:0000313" key="1">
    <source>
        <dbReference type="EMBL" id="AKE65851.1"/>
    </source>
</evidence>
<evidence type="ECO:0000313" key="2">
    <source>
        <dbReference type="Proteomes" id="UP000034103"/>
    </source>
</evidence>
<dbReference type="Proteomes" id="UP000034103">
    <property type="component" value="Chromosome"/>
</dbReference>